<dbReference type="InterPro" id="IPR036514">
    <property type="entry name" value="SGNH_hydro_sf"/>
</dbReference>
<dbReference type="AlphaFoldDB" id="A0A1V1P4I0"/>
<sequence>MGFSMSEFHEPDQDALMFERYVALGDSITHGFQSGAVDETRQNTAYGCLLADKMNTPFNLPLLKFPGYLVNMEDIGKGNISWWEYYYPLIGGKRLDDYENQDTINNFGITGMTLSDVITHGGSEGGFYKLTLSPEGKSALDQALEKNPTFITLWLGNNDVLNAALRVDASVLTDVNLFLDYLAEVEQKVLATPSVKGVMIATVPDVTAIAYLDEIDSPEYESGSYKPFWLREPNPAMVLTPDEIVTIREKADIINTRIREVAAANGWALVDANLIFNDIRDNAHEMIDGNGNGTGEYLTADYLGGIFSLDGVHPSITGHAMAANFMIDAINQTYGTHLDYVDEQVVSQSDSLFTDPFDPRGPWIEDGWIGKAIYFIVDQFM</sequence>
<dbReference type="EMBL" id="ATBP01000553">
    <property type="protein sequence ID" value="ETR69812.1"/>
    <property type="molecule type" value="Genomic_DNA"/>
</dbReference>
<gene>
    <name evidence="1" type="ORF">OMM_03684</name>
</gene>
<dbReference type="Proteomes" id="UP000189670">
    <property type="component" value="Unassembled WGS sequence"/>
</dbReference>
<name>A0A1V1P4I0_9BACT</name>
<dbReference type="Pfam" id="PF00657">
    <property type="entry name" value="Lipase_GDSL"/>
    <property type="match status" value="1"/>
</dbReference>
<comment type="caution">
    <text evidence="1">The sequence shown here is derived from an EMBL/GenBank/DDBJ whole genome shotgun (WGS) entry which is preliminary data.</text>
</comment>
<reference evidence="2" key="1">
    <citation type="submission" date="2012-11" db="EMBL/GenBank/DDBJ databases">
        <authorList>
            <person name="Lucero-Rivera Y.E."/>
            <person name="Tovar-Ramirez D."/>
        </authorList>
    </citation>
    <scope>NUCLEOTIDE SEQUENCE [LARGE SCALE GENOMIC DNA]</scope>
    <source>
        <strain evidence="2">Araruama</strain>
    </source>
</reference>
<evidence type="ECO:0000313" key="1">
    <source>
        <dbReference type="EMBL" id="ETR69812.1"/>
    </source>
</evidence>
<accession>A0A1V1P4I0</accession>
<organism evidence="1 2">
    <name type="scientific">Candidatus Magnetoglobus multicellularis str. Araruama</name>
    <dbReference type="NCBI Taxonomy" id="890399"/>
    <lineage>
        <taxon>Bacteria</taxon>
        <taxon>Pseudomonadati</taxon>
        <taxon>Thermodesulfobacteriota</taxon>
        <taxon>Desulfobacteria</taxon>
        <taxon>Desulfobacterales</taxon>
        <taxon>Desulfobacteraceae</taxon>
        <taxon>Candidatus Magnetoglobus</taxon>
    </lineage>
</organism>
<dbReference type="GO" id="GO:0016788">
    <property type="term" value="F:hydrolase activity, acting on ester bonds"/>
    <property type="evidence" value="ECO:0007669"/>
    <property type="project" value="InterPro"/>
</dbReference>
<dbReference type="InterPro" id="IPR001087">
    <property type="entry name" value="GDSL"/>
</dbReference>
<proteinExistence type="predicted"/>
<evidence type="ECO:0000313" key="2">
    <source>
        <dbReference type="Proteomes" id="UP000189670"/>
    </source>
</evidence>
<dbReference type="Gene3D" id="3.40.50.1110">
    <property type="entry name" value="SGNH hydrolase"/>
    <property type="match status" value="1"/>
</dbReference>
<dbReference type="SUPFAM" id="SSF52266">
    <property type="entry name" value="SGNH hydrolase"/>
    <property type="match status" value="1"/>
</dbReference>
<protein>
    <submittedName>
        <fullName evidence="1">Uncharacterized protein</fullName>
    </submittedName>
</protein>